<evidence type="ECO:0000259" key="1">
    <source>
        <dbReference type="PROSITE" id="PS51186"/>
    </source>
</evidence>
<reference evidence="2 3" key="1">
    <citation type="submission" date="2021-07" db="EMBL/GenBank/DDBJ databases">
        <title>Alteriqipengyuania abyssalis NZ-12B nov, sp.nov isolated from deep sea sponge in pacific ocean.</title>
        <authorList>
            <person name="Tareen S."/>
            <person name="Wink J."/>
        </authorList>
    </citation>
    <scope>NUCLEOTIDE SEQUENCE [LARGE SCALE GENOMIC DNA]</scope>
    <source>
        <strain evidence="2 3">NZ-12B</strain>
    </source>
</reference>
<dbReference type="Gene3D" id="3.40.630.30">
    <property type="match status" value="1"/>
</dbReference>
<dbReference type="Pfam" id="PF00583">
    <property type="entry name" value="Acetyltransf_1"/>
    <property type="match status" value="1"/>
</dbReference>
<dbReference type="InterPro" id="IPR000182">
    <property type="entry name" value="GNAT_dom"/>
</dbReference>
<keyword evidence="3" id="KW-1185">Reference proteome</keyword>
<dbReference type="Proteomes" id="UP000759298">
    <property type="component" value="Unassembled WGS sequence"/>
</dbReference>
<dbReference type="SUPFAM" id="SSF55729">
    <property type="entry name" value="Acyl-CoA N-acyltransferases (Nat)"/>
    <property type="match status" value="1"/>
</dbReference>
<dbReference type="PROSITE" id="PS51186">
    <property type="entry name" value="GNAT"/>
    <property type="match status" value="1"/>
</dbReference>
<dbReference type="EMBL" id="JAHWXP010000002">
    <property type="protein sequence ID" value="MBY8337010.1"/>
    <property type="molecule type" value="Genomic_DNA"/>
</dbReference>
<organism evidence="2 3">
    <name type="scientific">Alteriqipengyuania abyssalis</name>
    <dbReference type="NCBI Taxonomy" id="2860200"/>
    <lineage>
        <taxon>Bacteria</taxon>
        <taxon>Pseudomonadati</taxon>
        <taxon>Pseudomonadota</taxon>
        <taxon>Alphaproteobacteria</taxon>
        <taxon>Sphingomonadales</taxon>
        <taxon>Erythrobacteraceae</taxon>
        <taxon>Alteriqipengyuania</taxon>
    </lineage>
</organism>
<gene>
    <name evidence="2" type="ORF">KYN89_08105</name>
</gene>
<protein>
    <submittedName>
        <fullName evidence="2">N-acetyltransferase</fullName>
    </submittedName>
</protein>
<accession>A0ABS7PD72</accession>
<proteinExistence type="predicted"/>
<dbReference type="InterPro" id="IPR016181">
    <property type="entry name" value="Acyl_CoA_acyltransferase"/>
</dbReference>
<name>A0ABS7PD72_9SPHN</name>
<evidence type="ECO:0000313" key="2">
    <source>
        <dbReference type="EMBL" id="MBY8337010.1"/>
    </source>
</evidence>
<evidence type="ECO:0000313" key="3">
    <source>
        <dbReference type="Proteomes" id="UP000759298"/>
    </source>
</evidence>
<dbReference type="RefSeq" id="WP_222824599.1">
    <property type="nucleotide sequence ID" value="NZ_JAHWXP010000002.1"/>
</dbReference>
<dbReference type="CDD" id="cd04301">
    <property type="entry name" value="NAT_SF"/>
    <property type="match status" value="1"/>
</dbReference>
<feature type="domain" description="N-acetyltransferase" evidence="1">
    <location>
        <begin position="4"/>
        <end position="155"/>
    </location>
</feature>
<sequence length="174" mass="18743">MRLPTIREEVEKDIPAIRALSRAAFARAQRPRGNEPEIVDALRRDGDLALSLVATNMDEAVIGHLAFSPVTISDGTQGWYAAGPIAVMPTRQRTGIGAHLATQSIVWLTEMGAKGIVLVGDPGYYARFGLHPDPDLILPGVAPEFFQVRMLAEGPRPKGTVTYAPAFGEMPGKL</sequence>
<comment type="caution">
    <text evidence="2">The sequence shown here is derived from an EMBL/GenBank/DDBJ whole genome shotgun (WGS) entry which is preliminary data.</text>
</comment>